<feature type="transmembrane region" description="Helical" evidence="5">
    <location>
        <begin position="48"/>
        <end position="69"/>
    </location>
</feature>
<feature type="transmembrane region" description="Helical" evidence="5">
    <location>
        <begin position="20"/>
        <end position="42"/>
    </location>
</feature>
<evidence type="ECO:0000313" key="8">
    <source>
        <dbReference type="Proteomes" id="UP000467240"/>
    </source>
</evidence>
<protein>
    <submittedName>
        <fullName evidence="7">MFS transporter</fullName>
    </submittedName>
</protein>
<feature type="transmembrane region" description="Helical" evidence="5">
    <location>
        <begin position="290"/>
        <end position="309"/>
    </location>
</feature>
<feature type="transmembrane region" description="Helical" evidence="5">
    <location>
        <begin position="81"/>
        <end position="101"/>
    </location>
</feature>
<comment type="caution">
    <text evidence="7">The sequence shown here is derived from an EMBL/GenBank/DDBJ whole genome shotgun (WGS) entry which is preliminary data.</text>
</comment>
<organism evidence="7 8">
    <name type="scientific">Pseudoclavibacter chungangensis</name>
    <dbReference type="NCBI Taxonomy" id="587635"/>
    <lineage>
        <taxon>Bacteria</taxon>
        <taxon>Bacillati</taxon>
        <taxon>Actinomycetota</taxon>
        <taxon>Actinomycetes</taxon>
        <taxon>Micrococcales</taxon>
        <taxon>Microbacteriaceae</taxon>
        <taxon>Pseudoclavibacter</taxon>
    </lineage>
</organism>
<evidence type="ECO:0000259" key="6">
    <source>
        <dbReference type="PROSITE" id="PS50850"/>
    </source>
</evidence>
<dbReference type="Gene3D" id="1.20.1250.20">
    <property type="entry name" value="MFS general substrate transporter like domains"/>
    <property type="match status" value="1"/>
</dbReference>
<evidence type="ECO:0000313" key="7">
    <source>
        <dbReference type="EMBL" id="KAB1660390.1"/>
    </source>
</evidence>
<feature type="transmembrane region" description="Helical" evidence="5">
    <location>
        <begin position="351"/>
        <end position="373"/>
    </location>
</feature>
<name>A0A7J5C0H5_9MICO</name>
<sequence>MSVIQEKPTSLVGEAGAGYFPIALVARLPFSMMVVGVLTLVVAGRESIALGGLNSAMVGLGSALAGPFLGMAADRFGQRPVMLVAGIGNSLALLAMALVVYSPLPDAAVLATAFFVGATAPQVSPMSRSRLVGIITSRLPASRRARVLDGTMAYESAADEIVFVFGPVLVGLLATTLSPAAPVIGASVLTLFFVTAFALHPTARTANRANAAAPRPAPLVELLRPRLLVLFVGVFGVGVFFGTTLTSLTSFMTELGEPEQAGLLYGVMGIGSAALALAAALFPPRFTMRARWLVFAVFLVIGAVVAVGARSVPVMLLALAIMGIGVGPTLVTAFGLVAARTPRGRSATGMTIAGAAIIVGQSAAAAVVGIVAGSMGWTAALWSPLVAAAIVALAGVVNWFLRRGER</sequence>
<dbReference type="InterPro" id="IPR020846">
    <property type="entry name" value="MFS_dom"/>
</dbReference>
<dbReference type="InterPro" id="IPR036259">
    <property type="entry name" value="MFS_trans_sf"/>
</dbReference>
<feature type="transmembrane region" description="Helical" evidence="5">
    <location>
        <begin position="379"/>
        <end position="401"/>
    </location>
</feature>
<dbReference type="PANTHER" id="PTHR23542:SF1">
    <property type="entry name" value="MAJOR FACILITATOR SUPERFAMILY (MFS) PROFILE DOMAIN-CONTAINING PROTEIN"/>
    <property type="match status" value="1"/>
</dbReference>
<keyword evidence="4 5" id="KW-0472">Membrane</keyword>
<dbReference type="SUPFAM" id="SSF103473">
    <property type="entry name" value="MFS general substrate transporter"/>
    <property type="match status" value="1"/>
</dbReference>
<accession>A0A7J5C0H5</accession>
<evidence type="ECO:0000256" key="5">
    <source>
        <dbReference type="SAM" id="Phobius"/>
    </source>
</evidence>
<feature type="domain" description="Major facilitator superfamily (MFS) profile" evidence="6">
    <location>
        <begin position="226"/>
        <end position="406"/>
    </location>
</feature>
<gene>
    <name evidence="7" type="ORF">F8O01_03455</name>
</gene>
<feature type="transmembrane region" description="Helical" evidence="5">
    <location>
        <begin position="227"/>
        <end position="251"/>
    </location>
</feature>
<feature type="transmembrane region" description="Helical" evidence="5">
    <location>
        <begin position="152"/>
        <end position="174"/>
    </location>
</feature>
<proteinExistence type="predicted"/>
<evidence type="ECO:0000256" key="1">
    <source>
        <dbReference type="ARBA" id="ARBA00004651"/>
    </source>
</evidence>
<dbReference type="PROSITE" id="PS50850">
    <property type="entry name" value="MFS"/>
    <property type="match status" value="1"/>
</dbReference>
<dbReference type="GO" id="GO:0022857">
    <property type="term" value="F:transmembrane transporter activity"/>
    <property type="evidence" value="ECO:0007669"/>
    <property type="project" value="InterPro"/>
</dbReference>
<evidence type="ECO:0000256" key="2">
    <source>
        <dbReference type="ARBA" id="ARBA00022692"/>
    </source>
</evidence>
<evidence type="ECO:0000256" key="4">
    <source>
        <dbReference type="ARBA" id="ARBA00023136"/>
    </source>
</evidence>
<evidence type="ECO:0000256" key="3">
    <source>
        <dbReference type="ARBA" id="ARBA00022989"/>
    </source>
</evidence>
<keyword evidence="8" id="KW-1185">Reference proteome</keyword>
<dbReference type="GO" id="GO:0005886">
    <property type="term" value="C:plasma membrane"/>
    <property type="evidence" value="ECO:0007669"/>
    <property type="project" value="UniProtKB-SubCell"/>
</dbReference>
<dbReference type="RefSeq" id="WP_158039490.1">
    <property type="nucleotide sequence ID" value="NZ_JACCFV010000001.1"/>
</dbReference>
<dbReference type="Proteomes" id="UP000467240">
    <property type="component" value="Unassembled WGS sequence"/>
</dbReference>
<dbReference type="InterPro" id="IPR011701">
    <property type="entry name" value="MFS"/>
</dbReference>
<keyword evidence="2 5" id="KW-0812">Transmembrane</keyword>
<dbReference type="Pfam" id="PF07690">
    <property type="entry name" value="MFS_1"/>
    <property type="match status" value="1"/>
</dbReference>
<comment type="subcellular location">
    <subcellularLocation>
        <location evidence="1">Cell membrane</location>
        <topology evidence="1">Multi-pass membrane protein</topology>
    </subcellularLocation>
</comment>
<feature type="transmembrane region" description="Helical" evidence="5">
    <location>
        <begin position="180"/>
        <end position="199"/>
    </location>
</feature>
<feature type="transmembrane region" description="Helical" evidence="5">
    <location>
        <begin position="315"/>
        <end position="339"/>
    </location>
</feature>
<dbReference type="AlphaFoldDB" id="A0A7J5C0H5"/>
<dbReference type="OrthoDB" id="9180256at2"/>
<feature type="transmembrane region" description="Helical" evidence="5">
    <location>
        <begin position="263"/>
        <end position="283"/>
    </location>
</feature>
<keyword evidence="3 5" id="KW-1133">Transmembrane helix</keyword>
<reference evidence="7 8" key="1">
    <citation type="submission" date="2019-09" db="EMBL/GenBank/DDBJ databases">
        <title>Phylogeny of genus Pseudoclavibacter and closely related genus.</title>
        <authorList>
            <person name="Li Y."/>
        </authorList>
    </citation>
    <scope>NUCLEOTIDE SEQUENCE [LARGE SCALE GENOMIC DNA]</scope>
    <source>
        <strain evidence="7 8">DSM 23821</strain>
    </source>
</reference>
<dbReference type="EMBL" id="WBJZ01000003">
    <property type="protein sequence ID" value="KAB1660390.1"/>
    <property type="molecule type" value="Genomic_DNA"/>
</dbReference>
<dbReference type="PANTHER" id="PTHR23542">
    <property type="match status" value="1"/>
</dbReference>